<evidence type="ECO:0000256" key="7">
    <source>
        <dbReference type="ARBA" id="ARBA00023136"/>
    </source>
</evidence>
<dbReference type="PRINTS" id="PR01488">
    <property type="entry name" value="RTXTOXINA"/>
</dbReference>
<evidence type="ECO:0000256" key="4">
    <source>
        <dbReference type="ARBA" id="ARBA00022656"/>
    </source>
</evidence>
<sequence length="1170" mass="124883">MPITITVDHSSAPVEVRADMFGANLLGRTNETDGVPNDLYIDAVDEVGATRLRYPGGRAASENIIELDRSESGSDQLREDLRAYLDWAMDTDSRTTLVLPALTDEHANVRDVQDWAELMLTYMGDKADLIVGYEIGNEFWAEIDEIEYGENAYDIAKALGTVTVNGHQPQIWVQTSNVVGGASNYKGGSYGSISDADAIAAMEHWDPDFRPDDWQDGQSAQKYYVGLSNFHQRVIKGNLELLEQLDADHDITNGFQKDTTTNGIDGIIAHYYYDDNVEGYDLTDVATRSEIKALDLRFATWEAMMPQNLDIQVTEWNVETNTWAWMGLRGAGVVVEQFQNMMELGVDGADFWTLRHNTTTAVAGASGDAGAIELTPSGMALKLMAESLGASSTPMYTVDLGGFDPTELEVNGYTNGYRSVIYVTSHSDNFAEEFSLDLSLLAPHALSWSGRTIGIDANSSDGQSDNAAYDEDGNLVSRLSRRKVDDAERAELIDVLGDAYDESFFKLSGSQWLTYLPKPEDIYLRPGVGRPSSMDDFYFATETDVAASLTEVSQLELGDRVSDLTVTLNPYEVIEITIEHAQVVMGNSSADVFNGGSGDDVIYGSGGDDYIRGSGGRDNLNGGTGEDTLIGGDMNDRLEGKAGNDRIFGGAGDDKMVGGDGDDYLRDDGGSDDFVGGNGRDTAAYWGHQTAVFVDLETGANNSSDTYNSIENIYGSNLANDTIFGDAGDNLLHGAGGDDRLYGRSGNDTLKGGDGNDFLRDVSGRDVFVGGNGQDTVSYWGDQSGVSANLTTGANSSGDSFNSIEHLQGSNTGGDWLAGNHLTNHVDGAGGNDSLYGYDGDDILEGGAGADRLFGGLGDDRLEGGSGNDFLRDDGGVDVFLGGDGQDTISYWGSSDGVRINLGNGNTLDGDSFDGIEHVFGSNLASDTLTGDEGANKIDGEGASDLLRGKGGDDTLLGGSGNDRLYGEDDDDRLYGQSGNDIMDGGAGDDYFRDEVGRDTFIGGAGEDTVSYWGLQSGITVDLSTGQNSGEDSFMGIEHLIGSNSGSDVLTGDDGDNFLRGAGGNDTLIGGAGNDTLRADEGNDRLEGGDGSDVFVFHNDFGQNLITDFEVSGGYDVMDLSFVAEITDYTDLMSNHIRQSGEDVVIFVGSDQITLEDVAINDLDSGHFLF</sequence>
<keyword evidence="6" id="KW-0843">Virulence</keyword>
<dbReference type="InterPro" id="IPR017853">
    <property type="entry name" value="GH"/>
</dbReference>
<evidence type="ECO:0000256" key="8">
    <source>
        <dbReference type="SAM" id="MobiDB-lite"/>
    </source>
</evidence>
<dbReference type="InterPro" id="IPR018511">
    <property type="entry name" value="Hemolysin-typ_Ca-bd_CS"/>
</dbReference>
<dbReference type="OrthoDB" id="5242885at2"/>
<dbReference type="Gene3D" id="3.20.20.80">
    <property type="entry name" value="Glycosidases"/>
    <property type="match status" value="1"/>
</dbReference>
<dbReference type="PROSITE" id="PS00330">
    <property type="entry name" value="HEMOLYSIN_CALCIUM"/>
    <property type="match status" value="7"/>
</dbReference>
<comment type="subcellular location">
    <subcellularLocation>
        <location evidence="1">Membrane</location>
    </subcellularLocation>
    <subcellularLocation>
        <location evidence="2">Secreted</location>
    </subcellularLocation>
</comment>
<evidence type="ECO:0000256" key="5">
    <source>
        <dbReference type="ARBA" id="ARBA00022737"/>
    </source>
</evidence>
<evidence type="ECO:0000313" key="9">
    <source>
        <dbReference type="EMBL" id="CUH53711.1"/>
    </source>
</evidence>
<keyword evidence="3" id="KW-0964">Secreted</keyword>
<keyword evidence="5" id="KW-0677">Repeat</keyword>
<feature type="region of interest" description="Disordered" evidence="8">
    <location>
        <begin position="940"/>
        <end position="973"/>
    </location>
</feature>
<dbReference type="GO" id="GO:0005576">
    <property type="term" value="C:extracellular region"/>
    <property type="evidence" value="ECO:0007669"/>
    <property type="project" value="UniProtKB-SubCell"/>
</dbReference>
<reference evidence="9 10" key="1">
    <citation type="submission" date="2015-09" db="EMBL/GenBank/DDBJ databases">
        <authorList>
            <consortium name="Swine Surveillance"/>
        </authorList>
    </citation>
    <scope>NUCLEOTIDE SEQUENCE [LARGE SCALE GENOMIC DNA]</scope>
    <source>
        <strain evidence="9 10">CECT 7688</strain>
    </source>
</reference>
<dbReference type="AlphaFoldDB" id="A0A0P1ETG2"/>
<dbReference type="STRING" id="321267.SHM7688_03170"/>
<gene>
    <name evidence="9" type="primary">cya_6</name>
    <name evidence="9" type="ORF">SHM7688_03170</name>
</gene>
<protein>
    <submittedName>
        <fullName evidence="9">Cyclolysin</fullName>
    </submittedName>
</protein>
<keyword evidence="7" id="KW-0472">Membrane</keyword>
<dbReference type="InterPro" id="IPR011049">
    <property type="entry name" value="Serralysin-like_metalloprot_C"/>
</dbReference>
<organism evidence="9 10">
    <name type="scientific">Shimia marina</name>
    <dbReference type="NCBI Taxonomy" id="321267"/>
    <lineage>
        <taxon>Bacteria</taxon>
        <taxon>Pseudomonadati</taxon>
        <taxon>Pseudomonadota</taxon>
        <taxon>Alphaproteobacteria</taxon>
        <taxon>Rhodobacterales</taxon>
        <taxon>Roseobacteraceae</taxon>
    </lineage>
</organism>
<dbReference type="EMBL" id="CYPW01000027">
    <property type="protein sequence ID" value="CUH53711.1"/>
    <property type="molecule type" value="Genomic_DNA"/>
</dbReference>
<dbReference type="InterPro" id="IPR003995">
    <property type="entry name" value="RTX_toxin_determinant-A"/>
</dbReference>
<dbReference type="InterPro" id="IPR001343">
    <property type="entry name" value="Hemolysn_Ca-bd"/>
</dbReference>
<dbReference type="SUPFAM" id="SSF51120">
    <property type="entry name" value="beta-Roll"/>
    <property type="match status" value="4"/>
</dbReference>
<keyword evidence="4" id="KW-0800">Toxin</keyword>
<dbReference type="SUPFAM" id="SSF51445">
    <property type="entry name" value="(Trans)glycosidases"/>
    <property type="match status" value="1"/>
</dbReference>
<accession>A0A0P1ETG2</accession>
<name>A0A0P1ETG2_9RHOB</name>
<keyword evidence="10" id="KW-1185">Reference proteome</keyword>
<evidence type="ECO:0000256" key="3">
    <source>
        <dbReference type="ARBA" id="ARBA00022525"/>
    </source>
</evidence>
<dbReference type="PANTHER" id="PTHR38340:SF1">
    <property type="entry name" value="S-LAYER PROTEIN"/>
    <property type="match status" value="1"/>
</dbReference>
<evidence type="ECO:0000256" key="1">
    <source>
        <dbReference type="ARBA" id="ARBA00004370"/>
    </source>
</evidence>
<dbReference type="GO" id="GO:0005509">
    <property type="term" value="F:calcium ion binding"/>
    <property type="evidence" value="ECO:0007669"/>
    <property type="project" value="InterPro"/>
</dbReference>
<evidence type="ECO:0000256" key="6">
    <source>
        <dbReference type="ARBA" id="ARBA00023026"/>
    </source>
</evidence>
<dbReference type="GO" id="GO:0016020">
    <property type="term" value="C:membrane"/>
    <property type="evidence" value="ECO:0007669"/>
    <property type="project" value="UniProtKB-SubCell"/>
</dbReference>
<dbReference type="Pfam" id="PF00353">
    <property type="entry name" value="HemolysinCabind"/>
    <property type="match status" value="9"/>
</dbReference>
<dbReference type="Proteomes" id="UP000054823">
    <property type="component" value="Unassembled WGS sequence"/>
</dbReference>
<proteinExistence type="predicted"/>
<dbReference type="Gene3D" id="2.150.10.10">
    <property type="entry name" value="Serralysin-like metalloprotease, C-terminal"/>
    <property type="match status" value="5"/>
</dbReference>
<dbReference type="RefSeq" id="WP_058240840.1">
    <property type="nucleotide sequence ID" value="NZ_CYPW01000027.1"/>
</dbReference>
<evidence type="ECO:0000313" key="10">
    <source>
        <dbReference type="Proteomes" id="UP000054823"/>
    </source>
</evidence>
<dbReference type="PRINTS" id="PR00313">
    <property type="entry name" value="CABNDNGRPT"/>
</dbReference>
<evidence type="ECO:0000256" key="2">
    <source>
        <dbReference type="ARBA" id="ARBA00004613"/>
    </source>
</evidence>
<dbReference type="GO" id="GO:0090729">
    <property type="term" value="F:toxin activity"/>
    <property type="evidence" value="ECO:0007669"/>
    <property type="project" value="UniProtKB-KW"/>
</dbReference>
<dbReference type="InterPro" id="IPR050557">
    <property type="entry name" value="RTX_toxin/Mannuronan_C5-epim"/>
</dbReference>
<feature type="region of interest" description="Disordered" evidence="8">
    <location>
        <begin position="614"/>
        <end position="633"/>
    </location>
</feature>
<dbReference type="PANTHER" id="PTHR38340">
    <property type="entry name" value="S-LAYER PROTEIN"/>
    <property type="match status" value="1"/>
</dbReference>